<dbReference type="PROSITE" id="PS52015">
    <property type="entry name" value="TONB_CTD"/>
    <property type="match status" value="1"/>
</dbReference>
<dbReference type="AlphaFoldDB" id="A0A6P1T8I2"/>
<evidence type="ECO:0000256" key="5">
    <source>
        <dbReference type="SAM" id="SignalP"/>
    </source>
</evidence>
<reference evidence="8 9" key="1">
    <citation type="submission" date="2020-01" db="EMBL/GenBank/DDBJ databases">
        <title>The possibility of degradation of plastic by Microbulbifer hydrolyticus IRE-31.</title>
        <authorList>
            <person name="Liu L."/>
        </authorList>
    </citation>
    <scope>NUCLEOTIDE SEQUENCE [LARGE SCALE GENOMIC DNA]</scope>
    <source>
        <strain evidence="8 9">IRE-31</strain>
    </source>
</reference>
<dbReference type="Pfam" id="PF03544">
    <property type="entry name" value="TonB_C"/>
    <property type="match status" value="1"/>
</dbReference>
<dbReference type="EMBL" id="CP047491">
    <property type="protein sequence ID" value="QHQ37993.1"/>
    <property type="molecule type" value="Genomic_DNA"/>
</dbReference>
<dbReference type="RefSeq" id="WP_161857329.1">
    <property type="nucleotide sequence ID" value="NZ_CP047491.1"/>
</dbReference>
<evidence type="ECO:0000313" key="9">
    <source>
        <dbReference type="Proteomes" id="UP000464675"/>
    </source>
</evidence>
<evidence type="ECO:0000313" key="10">
    <source>
        <dbReference type="Proteomes" id="UP000563601"/>
    </source>
</evidence>
<feature type="chain" id="PRO_5044645510" evidence="5">
    <location>
        <begin position="25"/>
        <end position="365"/>
    </location>
</feature>
<dbReference type="OrthoDB" id="1628901at2"/>
<evidence type="ECO:0000256" key="1">
    <source>
        <dbReference type="ARBA" id="ARBA00004167"/>
    </source>
</evidence>
<dbReference type="Gene3D" id="1.25.40.10">
    <property type="entry name" value="Tetratricopeptide repeat domain"/>
    <property type="match status" value="2"/>
</dbReference>
<reference evidence="7 10" key="2">
    <citation type="submission" date="2020-08" db="EMBL/GenBank/DDBJ databases">
        <title>Genomic Encyclopedia of Type Strains, Phase IV (KMG-IV): sequencing the most valuable type-strain genomes for metagenomic binning, comparative biology and taxonomic classification.</title>
        <authorList>
            <person name="Goeker M."/>
        </authorList>
    </citation>
    <scope>NUCLEOTIDE SEQUENCE [LARGE SCALE GENOMIC DNA]</scope>
    <source>
        <strain evidence="7 10">DSM 11525</strain>
    </source>
</reference>
<evidence type="ECO:0000259" key="6">
    <source>
        <dbReference type="PROSITE" id="PS52015"/>
    </source>
</evidence>
<dbReference type="Proteomes" id="UP000563601">
    <property type="component" value="Unassembled WGS sequence"/>
</dbReference>
<comment type="subcellular location">
    <subcellularLocation>
        <location evidence="1">Membrane</location>
        <topology evidence="1">Single-pass membrane protein</topology>
    </subcellularLocation>
</comment>
<feature type="signal peptide" evidence="5">
    <location>
        <begin position="1"/>
        <end position="24"/>
    </location>
</feature>
<evidence type="ECO:0000313" key="8">
    <source>
        <dbReference type="EMBL" id="QHQ37993.1"/>
    </source>
</evidence>
<evidence type="ECO:0000256" key="4">
    <source>
        <dbReference type="ARBA" id="ARBA00023136"/>
    </source>
</evidence>
<keyword evidence="9" id="KW-1185">Reference proteome</keyword>
<gene>
    <name evidence="8" type="ORF">GTQ55_02585</name>
    <name evidence="7" type="ORF">HNQ53_001456</name>
</gene>
<keyword evidence="3" id="KW-1133">Transmembrane helix</keyword>
<keyword evidence="4" id="KW-0472">Membrane</keyword>
<dbReference type="InterPro" id="IPR006260">
    <property type="entry name" value="TonB/TolA_C"/>
</dbReference>
<dbReference type="SUPFAM" id="SSF74653">
    <property type="entry name" value="TolA/TonB C-terminal domain"/>
    <property type="match status" value="1"/>
</dbReference>
<keyword evidence="2" id="KW-0812">Transmembrane</keyword>
<sequence>MKVKPLRWVNALAISVALSSAANAGELGDRFAEYKLALESGSKGRIAETAKSVFDYTKENLPENNKNRAASALNYGSALIALKRYDDAEKVLSEAMTVYRSSYGENAEALIDPLMMHAKARAANVGHSSRQRYRRFVDDALDIAEASRGKDSYLYAKLLQEAGRIGIDNAGDRHALEYLERAYAVFTGPLGEYQVERFLAGFYLGKYFLVRKNYRQAEVFLAEALALADASSEKDTQLELTARAFLVEVYDSLGESEKSIEQCRAIGKATPFNMNQEPKPLFRRNPKYPRSALEIGTEGYAIAQFTISDAGIAEDIEILETKGSRSFGRSTQDYLEDLRFAPRFEDGVAVDTPGRKMRVNFSMAD</sequence>
<proteinExistence type="predicted"/>
<evidence type="ECO:0000313" key="7">
    <source>
        <dbReference type="EMBL" id="MBB5211238.1"/>
    </source>
</evidence>
<evidence type="ECO:0000256" key="3">
    <source>
        <dbReference type="ARBA" id="ARBA00022989"/>
    </source>
</evidence>
<organism evidence="7 10">
    <name type="scientific">Microbulbifer hydrolyticus</name>
    <dbReference type="NCBI Taxonomy" id="48074"/>
    <lineage>
        <taxon>Bacteria</taxon>
        <taxon>Pseudomonadati</taxon>
        <taxon>Pseudomonadota</taxon>
        <taxon>Gammaproteobacteria</taxon>
        <taxon>Cellvibrionales</taxon>
        <taxon>Microbulbiferaceae</taxon>
        <taxon>Microbulbifer</taxon>
    </lineage>
</organism>
<name>A0A6P1T8I2_9GAMM</name>
<dbReference type="EMBL" id="JACHHR010000002">
    <property type="protein sequence ID" value="MBB5211238.1"/>
    <property type="molecule type" value="Genomic_DNA"/>
</dbReference>
<dbReference type="SUPFAM" id="SSF48452">
    <property type="entry name" value="TPR-like"/>
    <property type="match status" value="1"/>
</dbReference>
<evidence type="ECO:0000256" key="2">
    <source>
        <dbReference type="ARBA" id="ARBA00022692"/>
    </source>
</evidence>
<dbReference type="Proteomes" id="UP000464675">
    <property type="component" value="Chromosome"/>
</dbReference>
<dbReference type="GO" id="GO:0055085">
    <property type="term" value="P:transmembrane transport"/>
    <property type="evidence" value="ECO:0007669"/>
    <property type="project" value="InterPro"/>
</dbReference>
<dbReference type="NCBIfam" id="TIGR01352">
    <property type="entry name" value="tonB_Cterm"/>
    <property type="match status" value="1"/>
</dbReference>
<dbReference type="InterPro" id="IPR011990">
    <property type="entry name" value="TPR-like_helical_dom_sf"/>
</dbReference>
<dbReference type="Gene3D" id="3.30.1150.10">
    <property type="match status" value="1"/>
</dbReference>
<feature type="domain" description="TonB C-terminal" evidence="6">
    <location>
        <begin position="273"/>
        <end position="365"/>
    </location>
</feature>
<accession>A0A6P1T8I2</accession>
<protein>
    <submittedName>
        <fullName evidence="7">TonB family protein</fullName>
    </submittedName>
</protein>
<dbReference type="InterPro" id="IPR037682">
    <property type="entry name" value="TonB_C"/>
</dbReference>
<keyword evidence="5" id="KW-0732">Signal</keyword>
<dbReference type="GO" id="GO:0016020">
    <property type="term" value="C:membrane"/>
    <property type="evidence" value="ECO:0007669"/>
    <property type="project" value="UniProtKB-SubCell"/>
</dbReference>